<dbReference type="AlphaFoldDB" id="A0A9Q1KM48"/>
<feature type="domain" description="U-box" evidence="6">
    <location>
        <begin position="9"/>
        <end position="86"/>
    </location>
</feature>
<dbReference type="InterPro" id="IPR003613">
    <property type="entry name" value="Ubox_domain"/>
</dbReference>
<dbReference type="InterPro" id="IPR045185">
    <property type="entry name" value="PUB22/23/24-like"/>
</dbReference>
<dbReference type="InterPro" id="IPR016024">
    <property type="entry name" value="ARM-type_fold"/>
</dbReference>
<evidence type="ECO:0000256" key="3">
    <source>
        <dbReference type="ARBA" id="ARBA00022679"/>
    </source>
</evidence>
<dbReference type="InterPro" id="IPR013083">
    <property type="entry name" value="Znf_RING/FYVE/PHD"/>
</dbReference>
<dbReference type="InterPro" id="IPR045210">
    <property type="entry name" value="RING-Ubox_PUB"/>
</dbReference>
<dbReference type="SUPFAM" id="SSF48371">
    <property type="entry name" value="ARM repeat"/>
    <property type="match status" value="1"/>
</dbReference>
<evidence type="ECO:0000256" key="2">
    <source>
        <dbReference type="ARBA" id="ARBA00004906"/>
    </source>
</evidence>
<organism evidence="7 8">
    <name type="scientific">Carnegiea gigantea</name>
    <dbReference type="NCBI Taxonomy" id="171969"/>
    <lineage>
        <taxon>Eukaryota</taxon>
        <taxon>Viridiplantae</taxon>
        <taxon>Streptophyta</taxon>
        <taxon>Embryophyta</taxon>
        <taxon>Tracheophyta</taxon>
        <taxon>Spermatophyta</taxon>
        <taxon>Magnoliopsida</taxon>
        <taxon>eudicotyledons</taxon>
        <taxon>Gunneridae</taxon>
        <taxon>Pentapetalae</taxon>
        <taxon>Caryophyllales</taxon>
        <taxon>Cactineae</taxon>
        <taxon>Cactaceae</taxon>
        <taxon>Cactoideae</taxon>
        <taxon>Echinocereeae</taxon>
        <taxon>Carnegiea</taxon>
    </lineage>
</organism>
<comment type="caution">
    <text evidence="7">The sequence shown here is derived from an EMBL/GenBank/DDBJ whole genome shotgun (WGS) entry which is preliminary data.</text>
</comment>
<dbReference type="PANTHER" id="PTHR22849">
    <property type="entry name" value="WDSAM1 PROTEIN"/>
    <property type="match status" value="1"/>
</dbReference>
<dbReference type="CDD" id="cd16664">
    <property type="entry name" value="RING-Ubox_PUB"/>
    <property type="match status" value="1"/>
</dbReference>
<evidence type="ECO:0000256" key="4">
    <source>
        <dbReference type="ARBA" id="ARBA00022786"/>
    </source>
</evidence>
<evidence type="ECO:0000256" key="5">
    <source>
        <dbReference type="RuleBase" id="RU369093"/>
    </source>
</evidence>
<dbReference type="InterPro" id="IPR011989">
    <property type="entry name" value="ARM-like"/>
</dbReference>
<reference evidence="7" key="1">
    <citation type="submission" date="2022-04" db="EMBL/GenBank/DDBJ databases">
        <title>Carnegiea gigantea Genome sequencing and assembly v2.</title>
        <authorList>
            <person name="Copetti D."/>
            <person name="Sanderson M.J."/>
            <person name="Burquez A."/>
            <person name="Wojciechowski M.F."/>
        </authorList>
    </citation>
    <scope>NUCLEOTIDE SEQUENCE</scope>
    <source>
        <strain evidence="7">SGP5-SGP5p</strain>
        <tissue evidence="7">Aerial part</tissue>
    </source>
</reference>
<dbReference type="Proteomes" id="UP001153076">
    <property type="component" value="Unassembled WGS sequence"/>
</dbReference>
<dbReference type="Pfam" id="PF04564">
    <property type="entry name" value="U-box"/>
    <property type="match status" value="1"/>
</dbReference>
<proteinExistence type="predicted"/>
<comment type="catalytic activity">
    <reaction evidence="1 5">
        <text>S-ubiquitinyl-[E2 ubiquitin-conjugating enzyme]-L-cysteine + [acceptor protein]-L-lysine = [E2 ubiquitin-conjugating enzyme]-L-cysteine + N(6)-ubiquitinyl-[acceptor protein]-L-lysine.</text>
        <dbReference type="EC" id="2.3.2.27"/>
    </reaction>
</comment>
<dbReference type="GO" id="GO:0061630">
    <property type="term" value="F:ubiquitin protein ligase activity"/>
    <property type="evidence" value="ECO:0007669"/>
    <property type="project" value="UniProtKB-UniRule"/>
</dbReference>
<dbReference type="SMART" id="SM00504">
    <property type="entry name" value="Ubox"/>
    <property type="match status" value="1"/>
</dbReference>
<sequence length="419" mass="46596">MSSEMEEREIPTHFLCPISLQLMGDPVTIPTGITYDREHIERWIFASQKATCPVTKQPLVINGDIFTPNHTLRRLIHSWCTPHRIPTPCDHQISIVGSHQICKLLDDVSKSPELQYTCLQRINSVLASDARAKKILEASGAFMKVTSIMMDNNTMRRANEEALCVLAQIDPPKNKVNALLRNEDDPFIDPILGFLRAGSSETREYAIRVLKSVYDVADPIELANAKCELFVEINKLIRYQATNVATKQALKLLIELNPWGKNRVKAVGAGTVSALVELLFDGSTDRRACELGLMGLDQLCGCAEGRAALVGHGAGLAVVSKKILRVSHVATDRAVRILSSVSRYSATGRVVGEMVEVGVVPKLCMLVQVDCRAKTKERVKEILRLHSWIWKNSPCIPPHLLSAYPSWGKEKTRKQFSIN</sequence>
<dbReference type="EC" id="2.3.2.27" evidence="5"/>
<dbReference type="OrthoDB" id="10064100at2759"/>
<comment type="function">
    <text evidence="5">Functions as an E3 ubiquitin ligase.</text>
</comment>
<evidence type="ECO:0000313" key="7">
    <source>
        <dbReference type="EMBL" id="KAJ8446150.1"/>
    </source>
</evidence>
<dbReference type="PANTHER" id="PTHR22849:SF11">
    <property type="entry name" value="U-BOX DOMAIN-CONTAINING PROTEIN"/>
    <property type="match status" value="1"/>
</dbReference>
<gene>
    <name evidence="7" type="ORF">Cgig2_015921</name>
</gene>
<evidence type="ECO:0000259" key="6">
    <source>
        <dbReference type="PROSITE" id="PS51698"/>
    </source>
</evidence>
<keyword evidence="8" id="KW-1185">Reference proteome</keyword>
<comment type="pathway">
    <text evidence="2 5">Protein modification; protein ubiquitination.</text>
</comment>
<dbReference type="PROSITE" id="PS51698">
    <property type="entry name" value="U_BOX"/>
    <property type="match status" value="1"/>
</dbReference>
<dbReference type="Pfam" id="PF25598">
    <property type="entry name" value="ARM_PUB"/>
    <property type="match status" value="1"/>
</dbReference>
<name>A0A9Q1KM48_9CARY</name>
<dbReference type="EMBL" id="JAKOGI010000058">
    <property type="protein sequence ID" value="KAJ8446150.1"/>
    <property type="molecule type" value="Genomic_DNA"/>
</dbReference>
<dbReference type="InterPro" id="IPR058678">
    <property type="entry name" value="ARM_PUB"/>
</dbReference>
<dbReference type="Gene3D" id="3.30.40.10">
    <property type="entry name" value="Zinc/RING finger domain, C3HC4 (zinc finger)"/>
    <property type="match status" value="1"/>
</dbReference>
<dbReference type="GO" id="GO:0016567">
    <property type="term" value="P:protein ubiquitination"/>
    <property type="evidence" value="ECO:0007669"/>
    <property type="project" value="UniProtKB-UniRule"/>
</dbReference>
<evidence type="ECO:0000256" key="1">
    <source>
        <dbReference type="ARBA" id="ARBA00000900"/>
    </source>
</evidence>
<keyword evidence="3 5" id="KW-0808">Transferase</keyword>
<protein>
    <recommendedName>
        <fullName evidence="5 6">U-box domain-containing protein</fullName>
        <ecNumber evidence="5">2.3.2.27</ecNumber>
    </recommendedName>
    <alternativeName>
        <fullName evidence="5">RING-type E3 ubiquitin transferase PUB</fullName>
    </alternativeName>
</protein>
<evidence type="ECO:0000313" key="8">
    <source>
        <dbReference type="Proteomes" id="UP001153076"/>
    </source>
</evidence>
<dbReference type="Gene3D" id="1.25.10.10">
    <property type="entry name" value="Leucine-rich Repeat Variant"/>
    <property type="match status" value="1"/>
</dbReference>
<keyword evidence="4 5" id="KW-0833">Ubl conjugation pathway</keyword>
<accession>A0A9Q1KM48</accession>
<dbReference type="SUPFAM" id="SSF57850">
    <property type="entry name" value="RING/U-box"/>
    <property type="match status" value="1"/>
</dbReference>